<evidence type="ECO:0000256" key="2">
    <source>
        <dbReference type="SAM" id="Phobius"/>
    </source>
</evidence>
<feature type="region of interest" description="Disordered" evidence="1">
    <location>
        <begin position="76"/>
        <end position="100"/>
    </location>
</feature>
<evidence type="ECO:0000256" key="1">
    <source>
        <dbReference type="SAM" id="MobiDB-lite"/>
    </source>
</evidence>
<proteinExistence type="predicted"/>
<keyword evidence="2" id="KW-1133">Transmembrane helix</keyword>
<keyword evidence="2" id="KW-0472">Membrane</keyword>
<reference evidence="3" key="1">
    <citation type="journal article" date="2021" name="Proc. Natl. Acad. Sci. U.S.A.">
        <title>A Catalog of Tens of Thousands of Viruses from Human Metagenomes Reveals Hidden Associations with Chronic Diseases.</title>
        <authorList>
            <person name="Tisza M.J."/>
            <person name="Buck C.B."/>
        </authorList>
    </citation>
    <scope>NUCLEOTIDE SEQUENCE</scope>
    <source>
        <strain evidence="3">CtS1E53</strain>
    </source>
</reference>
<protein>
    <submittedName>
        <fullName evidence="3">Uncharacterized protein</fullName>
    </submittedName>
</protein>
<feature type="transmembrane region" description="Helical" evidence="2">
    <location>
        <begin position="6"/>
        <end position="23"/>
    </location>
</feature>
<name>A0A8S5MEJ6_9CAUD</name>
<organism evidence="3">
    <name type="scientific">Siphoviridae sp. ctS1E53</name>
    <dbReference type="NCBI Taxonomy" id="2826340"/>
    <lineage>
        <taxon>Viruses</taxon>
        <taxon>Duplodnaviria</taxon>
        <taxon>Heunggongvirae</taxon>
        <taxon>Uroviricota</taxon>
        <taxon>Caudoviricetes</taxon>
    </lineage>
</organism>
<dbReference type="EMBL" id="BK014885">
    <property type="protein sequence ID" value="DAD80644.1"/>
    <property type="molecule type" value="Genomic_DNA"/>
</dbReference>
<keyword evidence="2" id="KW-0812">Transmembrane</keyword>
<accession>A0A8S5MEJ6</accession>
<sequence length="100" mass="11055">MTTSEIISFAAMIVALLMLILTGRRDTRGGASEQGEVKSTLRGIANGVDDIRVEQRAMRNDIVNLSVRVGKVEESAKSAHHRIDAHETRLNKLESEEPKK</sequence>
<evidence type="ECO:0000313" key="3">
    <source>
        <dbReference type="EMBL" id="DAD80644.1"/>
    </source>
</evidence>
<dbReference type="Gene3D" id="1.20.1260.80">
    <property type="match status" value="1"/>
</dbReference>